<dbReference type="Pfam" id="PF12833">
    <property type="entry name" value="HTH_18"/>
    <property type="match status" value="1"/>
</dbReference>
<dbReference type="InterPro" id="IPR011051">
    <property type="entry name" value="RmlC_Cupin_sf"/>
</dbReference>
<dbReference type="InterPro" id="IPR020449">
    <property type="entry name" value="Tscrpt_reg_AraC-type_HTH"/>
</dbReference>
<keyword evidence="2" id="KW-0238">DNA-binding</keyword>
<dbReference type="InterPro" id="IPR018060">
    <property type="entry name" value="HTH_AraC"/>
</dbReference>
<dbReference type="RefSeq" id="WP_048569978.1">
    <property type="nucleotide sequence ID" value="NZ_LFVU01000007.1"/>
</dbReference>
<keyword evidence="3" id="KW-0804">Transcription</keyword>
<evidence type="ECO:0000313" key="6">
    <source>
        <dbReference type="Proteomes" id="UP000036756"/>
    </source>
</evidence>
<keyword evidence="1" id="KW-0805">Transcription regulation</keyword>
<evidence type="ECO:0000259" key="4">
    <source>
        <dbReference type="PROSITE" id="PS01124"/>
    </source>
</evidence>
<evidence type="ECO:0000313" key="5">
    <source>
        <dbReference type="EMBL" id="KMT22568.1"/>
    </source>
</evidence>
<dbReference type="PATRIC" id="fig|1121307.3.peg.117"/>
<evidence type="ECO:0000256" key="2">
    <source>
        <dbReference type="ARBA" id="ARBA00023125"/>
    </source>
</evidence>
<accession>A0A0J8DEF0</accession>
<feature type="domain" description="HTH araC/xylS-type" evidence="4">
    <location>
        <begin position="197"/>
        <end position="295"/>
    </location>
</feature>
<dbReference type="STRING" id="1121307.CLCY_10c01150"/>
<dbReference type="Gene3D" id="2.60.120.10">
    <property type="entry name" value="Jelly Rolls"/>
    <property type="match status" value="1"/>
</dbReference>
<dbReference type="GO" id="GO:0003700">
    <property type="term" value="F:DNA-binding transcription factor activity"/>
    <property type="evidence" value="ECO:0007669"/>
    <property type="project" value="InterPro"/>
</dbReference>
<dbReference type="PROSITE" id="PS01124">
    <property type="entry name" value="HTH_ARAC_FAMILY_2"/>
    <property type="match status" value="1"/>
</dbReference>
<name>A0A0J8DEF0_CLOCY</name>
<keyword evidence="6" id="KW-1185">Reference proteome</keyword>
<proteinExistence type="predicted"/>
<protein>
    <submittedName>
        <fullName evidence="5">Putative HTH-type transcriptional regulator YdeC</fullName>
    </submittedName>
</protein>
<dbReference type="SUPFAM" id="SSF46689">
    <property type="entry name" value="Homeodomain-like"/>
    <property type="match status" value="2"/>
</dbReference>
<evidence type="ECO:0000256" key="1">
    <source>
        <dbReference type="ARBA" id="ARBA00023015"/>
    </source>
</evidence>
<dbReference type="PANTHER" id="PTHR43280">
    <property type="entry name" value="ARAC-FAMILY TRANSCRIPTIONAL REGULATOR"/>
    <property type="match status" value="1"/>
</dbReference>
<dbReference type="PANTHER" id="PTHR43280:SF28">
    <property type="entry name" value="HTH-TYPE TRANSCRIPTIONAL ACTIVATOR RHAS"/>
    <property type="match status" value="1"/>
</dbReference>
<evidence type="ECO:0000256" key="3">
    <source>
        <dbReference type="ARBA" id="ARBA00023163"/>
    </source>
</evidence>
<dbReference type="AlphaFoldDB" id="A0A0J8DEF0"/>
<dbReference type="Gene3D" id="1.10.10.60">
    <property type="entry name" value="Homeodomain-like"/>
    <property type="match status" value="2"/>
</dbReference>
<dbReference type="InterPro" id="IPR014710">
    <property type="entry name" value="RmlC-like_jellyroll"/>
</dbReference>
<gene>
    <name evidence="5" type="primary">ydeC</name>
    <name evidence="5" type="ORF">CLCY_10c01150</name>
</gene>
<comment type="caution">
    <text evidence="5">The sequence shown here is derived from an EMBL/GenBank/DDBJ whole genome shotgun (WGS) entry which is preliminary data.</text>
</comment>
<dbReference type="InterPro" id="IPR009057">
    <property type="entry name" value="Homeodomain-like_sf"/>
</dbReference>
<dbReference type="SUPFAM" id="SSF51182">
    <property type="entry name" value="RmlC-like cupins"/>
    <property type="match status" value="1"/>
</dbReference>
<dbReference type="Proteomes" id="UP000036756">
    <property type="component" value="Unassembled WGS sequence"/>
</dbReference>
<dbReference type="InterPro" id="IPR003313">
    <property type="entry name" value="AraC-bd"/>
</dbReference>
<dbReference type="Pfam" id="PF02311">
    <property type="entry name" value="AraC_binding"/>
    <property type="match status" value="1"/>
</dbReference>
<dbReference type="GO" id="GO:0043565">
    <property type="term" value="F:sequence-specific DNA binding"/>
    <property type="evidence" value="ECO:0007669"/>
    <property type="project" value="InterPro"/>
</dbReference>
<dbReference type="PRINTS" id="PR00032">
    <property type="entry name" value="HTHARAC"/>
</dbReference>
<dbReference type="EMBL" id="LFVU01000007">
    <property type="protein sequence ID" value="KMT22568.1"/>
    <property type="molecule type" value="Genomic_DNA"/>
</dbReference>
<reference evidence="5 6" key="1">
    <citation type="submission" date="2015-06" db="EMBL/GenBank/DDBJ databases">
        <title>Draft genome sequence of the purine-degrading Clostridium cylindrosporum HC-1 (DSM 605).</title>
        <authorList>
            <person name="Poehlein A."/>
            <person name="Schiel-Bengelsdorf B."/>
            <person name="Bengelsdorf F."/>
            <person name="Daniel R."/>
            <person name="Duerre P."/>
        </authorList>
    </citation>
    <scope>NUCLEOTIDE SEQUENCE [LARGE SCALE GENOMIC DNA]</scope>
    <source>
        <strain evidence="5 6">DSM 605</strain>
    </source>
</reference>
<sequence length="297" mass="35054">MQLNRLNVDSNLQSEMDYGSFEFPLEVFYDDLCKYDIGFIRWHWHKEVQFSVVKKGTVEFFFLDKSFKLSEGNGVFINSNILHQMKPVTQGSIVINIAFNTTLIGGHKLSLIDRKYIYPIVNNNNVHFMILDNTISWKKDMITNLFEIYDSYEKSDFGYELSIKNFLCSLWLTLAKNLIPNLNLKSTINKYEGERIKVMLEFIHNNFSKNITLEDISQTVHISKSECCRCFKKYLKMSPFEYLMQYRIIEASSILRNTNTSISEIMNLVGFNDPSYFTKVFKRFTNYTPTQYRKQIK</sequence>
<organism evidence="5 6">
    <name type="scientific">Clostridium cylindrosporum DSM 605</name>
    <dbReference type="NCBI Taxonomy" id="1121307"/>
    <lineage>
        <taxon>Bacteria</taxon>
        <taxon>Bacillati</taxon>
        <taxon>Bacillota</taxon>
        <taxon>Clostridia</taxon>
        <taxon>Eubacteriales</taxon>
        <taxon>Clostridiaceae</taxon>
        <taxon>Clostridium</taxon>
    </lineage>
</organism>
<dbReference type="SMART" id="SM00342">
    <property type="entry name" value="HTH_ARAC"/>
    <property type="match status" value="1"/>
</dbReference>
<dbReference type="CDD" id="cd02208">
    <property type="entry name" value="cupin_RmlC-like"/>
    <property type="match status" value="1"/>
</dbReference>
<dbReference type="OrthoDB" id="9778008at2"/>